<evidence type="ECO:0000256" key="3">
    <source>
        <dbReference type="ARBA" id="ARBA00023163"/>
    </source>
</evidence>
<evidence type="ECO:0000256" key="1">
    <source>
        <dbReference type="ARBA" id="ARBA00023015"/>
    </source>
</evidence>
<evidence type="ECO:0000313" key="6">
    <source>
        <dbReference type="Proteomes" id="UP000574931"/>
    </source>
</evidence>
<dbReference type="PANTHER" id="PTHR42756:SF1">
    <property type="entry name" value="TRANSCRIPTIONAL REPRESSOR OF EMRAB OPERON"/>
    <property type="match status" value="1"/>
</dbReference>
<dbReference type="AlphaFoldDB" id="A0A849KP90"/>
<dbReference type="Pfam" id="PF12802">
    <property type="entry name" value="MarR_2"/>
    <property type="match status" value="1"/>
</dbReference>
<dbReference type="PANTHER" id="PTHR42756">
    <property type="entry name" value="TRANSCRIPTIONAL REGULATOR, MARR"/>
    <property type="match status" value="1"/>
</dbReference>
<protein>
    <submittedName>
        <fullName evidence="5">MarR family transcriptional regulator</fullName>
    </submittedName>
</protein>
<dbReference type="EMBL" id="JABFCY010000002">
    <property type="protein sequence ID" value="NNU59658.1"/>
    <property type="molecule type" value="Genomic_DNA"/>
</dbReference>
<accession>A0A849KP90</accession>
<dbReference type="PRINTS" id="PR00598">
    <property type="entry name" value="HTHMARR"/>
</dbReference>
<gene>
    <name evidence="5" type="ORF">HKX02_05200</name>
</gene>
<keyword evidence="6" id="KW-1185">Reference proteome</keyword>
<keyword evidence="2" id="KW-0238">DNA-binding</keyword>
<sequence length="169" mass="19099">MHFKMRGFNRSFGAANWKRSLSMTIDAEKMILLRDLMANILVSAKIWRSLANEALLDLGLDSGVAACLFWIAYVGDGAKQIDIATEMGLTAASLVRMIDSLEALQLARREVDENNRRANRIRLTDEGRRVVSIMQTILDSVHQNLFREFESSDINTANTLLRRVISERA</sequence>
<proteinExistence type="predicted"/>
<dbReference type="GO" id="GO:0003700">
    <property type="term" value="F:DNA-binding transcription factor activity"/>
    <property type="evidence" value="ECO:0007669"/>
    <property type="project" value="InterPro"/>
</dbReference>
<evidence type="ECO:0000313" key="5">
    <source>
        <dbReference type="EMBL" id="NNU59658.1"/>
    </source>
</evidence>
<dbReference type="SMART" id="SM00347">
    <property type="entry name" value="HTH_MARR"/>
    <property type="match status" value="1"/>
</dbReference>
<feature type="domain" description="HTH marR-type" evidence="4">
    <location>
        <begin position="33"/>
        <end position="166"/>
    </location>
</feature>
<organism evidence="5 6">
    <name type="scientific">Ochrobactrum soli</name>
    <dbReference type="NCBI Taxonomy" id="2448455"/>
    <lineage>
        <taxon>Bacteria</taxon>
        <taxon>Pseudomonadati</taxon>
        <taxon>Pseudomonadota</taxon>
        <taxon>Alphaproteobacteria</taxon>
        <taxon>Hyphomicrobiales</taxon>
        <taxon>Brucellaceae</taxon>
        <taxon>Brucella/Ochrobactrum group</taxon>
        <taxon>Ochrobactrum</taxon>
    </lineage>
</organism>
<dbReference type="SUPFAM" id="SSF46785">
    <property type="entry name" value="Winged helix' DNA-binding domain"/>
    <property type="match status" value="1"/>
</dbReference>
<dbReference type="InterPro" id="IPR000835">
    <property type="entry name" value="HTH_MarR-typ"/>
</dbReference>
<dbReference type="InterPro" id="IPR036388">
    <property type="entry name" value="WH-like_DNA-bd_sf"/>
</dbReference>
<evidence type="ECO:0000256" key="2">
    <source>
        <dbReference type="ARBA" id="ARBA00023125"/>
    </source>
</evidence>
<dbReference type="RefSeq" id="WP_121538201.1">
    <property type="nucleotide sequence ID" value="NZ_JABFCY010000002.1"/>
</dbReference>
<dbReference type="InterPro" id="IPR036390">
    <property type="entry name" value="WH_DNA-bd_sf"/>
</dbReference>
<dbReference type="Proteomes" id="UP000574931">
    <property type="component" value="Unassembled WGS sequence"/>
</dbReference>
<dbReference type="Gene3D" id="1.10.10.10">
    <property type="entry name" value="Winged helix-like DNA-binding domain superfamily/Winged helix DNA-binding domain"/>
    <property type="match status" value="1"/>
</dbReference>
<keyword evidence="1" id="KW-0805">Transcription regulation</keyword>
<comment type="caution">
    <text evidence="5">The sequence shown here is derived from an EMBL/GenBank/DDBJ whole genome shotgun (WGS) entry which is preliminary data.</text>
</comment>
<dbReference type="GO" id="GO:0003677">
    <property type="term" value="F:DNA binding"/>
    <property type="evidence" value="ECO:0007669"/>
    <property type="project" value="UniProtKB-KW"/>
</dbReference>
<dbReference type="PROSITE" id="PS50995">
    <property type="entry name" value="HTH_MARR_2"/>
    <property type="match status" value="1"/>
</dbReference>
<keyword evidence="3" id="KW-0804">Transcription</keyword>
<name>A0A849KP90_9HYPH</name>
<reference evidence="5 6" key="1">
    <citation type="submission" date="2020-05" db="EMBL/GenBank/DDBJ databases">
        <title>Draft Genome Sequence of Ochrobactrum soli Isolated from Stable Fly Gut.</title>
        <authorList>
            <person name="Pileggi M.T."/>
            <person name="Vazhakkala L.J."/>
            <person name="Wong C.N."/>
        </authorList>
    </citation>
    <scope>NUCLEOTIDE SEQUENCE [LARGE SCALE GENOMIC DNA]</scope>
    <source>
        <strain evidence="5 6">MTP-C0764</strain>
    </source>
</reference>
<evidence type="ECO:0000259" key="4">
    <source>
        <dbReference type="PROSITE" id="PS50995"/>
    </source>
</evidence>